<evidence type="ECO:0000313" key="2">
    <source>
        <dbReference type="EMBL" id="KAJ4427436.1"/>
    </source>
</evidence>
<dbReference type="PANTHER" id="PTHR31635:SF196">
    <property type="entry name" value="REVERSE TRANSCRIPTASE DOMAIN-CONTAINING PROTEIN-RELATED"/>
    <property type="match status" value="1"/>
</dbReference>
<dbReference type="InterPro" id="IPR043502">
    <property type="entry name" value="DNA/RNA_pol_sf"/>
</dbReference>
<proteinExistence type="predicted"/>
<dbReference type="EMBL" id="JAJSOF020000038">
    <property type="protein sequence ID" value="KAJ4427436.1"/>
    <property type="molecule type" value="Genomic_DNA"/>
</dbReference>
<keyword evidence="3" id="KW-1185">Reference proteome</keyword>
<evidence type="ECO:0000259" key="1">
    <source>
        <dbReference type="Pfam" id="PF00078"/>
    </source>
</evidence>
<organism evidence="2 3">
    <name type="scientific">Periplaneta americana</name>
    <name type="common">American cockroach</name>
    <name type="synonym">Blatta americana</name>
    <dbReference type="NCBI Taxonomy" id="6978"/>
    <lineage>
        <taxon>Eukaryota</taxon>
        <taxon>Metazoa</taxon>
        <taxon>Ecdysozoa</taxon>
        <taxon>Arthropoda</taxon>
        <taxon>Hexapoda</taxon>
        <taxon>Insecta</taxon>
        <taxon>Pterygota</taxon>
        <taxon>Neoptera</taxon>
        <taxon>Polyneoptera</taxon>
        <taxon>Dictyoptera</taxon>
        <taxon>Blattodea</taxon>
        <taxon>Blattoidea</taxon>
        <taxon>Blattidae</taxon>
        <taxon>Blattinae</taxon>
        <taxon>Periplaneta</taxon>
    </lineage>
</organism>
<accession>A0ABQ8S0A9</accession>
<evidence type="ECO:0000313" key="3">
    <source>
        <dbReference type="Proteomes" id="UP001148838"/>
    </source>
</evidence>
<feature type="domain" description="Reverse transcriptase" evidence="1">
    <location>
        <begin position="3"/>
        <end position="162"/>
    </location>
</feature>
<protein>
    <recommendedName>
        <fullName evidence="1">Reverse transcriptase domain-containing protein</fullName>
    </recommendedName>
</protein>
<comment type="caution">
    <text evidence="2">The sequence shown here is derived from an EMBL/GenBank/DDBJ whole genome shotgun (WGS) entry which is preliminary data.</text>
</comment>
<dbReference type="InterPro" id="IPR000477">
    <property type="entry name" value="RT_dom"/>
</dbReference>
<dbReference type="PANTHER" id="PTHR31635">
    <property type="entry name" value="REVERSE TRANSCRIPTASE DOMAIN-CONTAINING PROTEIN-RELATED"/>
    <property type="match status" value="1"/>
</dbReference>
<dbReference type="SUPFAM" id="SSF56672">
    <property type="entry name" value="DNA/RNA polymerases"/>
    <property type="match status" value="1"/>
</dbReference>
<dbReference type="Proteomes" id="UP001148838">
    <property type="component" value="Unassembled WGS sequence"/>
</dbReference>
<name>A0ABQ8S0A9_PERAM</name>
<gene>
    <name evidence="2" type="ORF">ANN_25058</name>
</gene>
<dbReference type="Pfam" id="PF00078">
    <property type="entry name" value="RVT_1"/>
    <property type="match status" value="1"/>
</dbReference>
<sequence length="179" mass="20523">MANRLKEVLPDIIQIGQTCGIPGRNIFENLATVRNAIMHYHIHPNEQAALISLDLDTIDHQYMYRVLERFNIPVVMLDTIRALYETAHSKISVNGYLTTPVKIEKGIRQGCPLSTILFAIIMEPCIRSIHDYVSSISTNKNLHTVRAYADDISFLIQDPNHIHPNKKFCLTTWKLQEQK</sequence>
<reference evidence="2 3" key="1">
    <citation type="journal article" date="2022" name="Allergy">
        <title>Genome assembly and annotation of Periplaneta americana reveal a comprehensive cockroach allergen profile.</title>
        <authorList>
            <person name="Wang L."/>
            <person name="Xiong Q."/>
            <person name="Saelim N."/>
            <person name="Wang L."/>
            <person name="Nong W."/>
            <person name="Wan A.T."/>
            <person name="Shi M."/>
            <person name="Liu X."/>
            <person name="Cao Q."/>
            <person name="Hui J.H.L."/>
            <person name="Sookrung N."/>
            <person name="Leung T.F."/>
            <person name="Tungtrongchitr A."/>
            <person name="Tsui S.K.W."/>
        </authorList>
    </citation>
    <scope>NUCLEOTIDE SEQUENCE [LARGE SCALE GENOMIC DNA]</scope>
    <source>
        <strain evidence="2">PWHHKU_190912</strain>
    </source>
</reference>